<sequence>MVELFSKKQVLHDYDENNLSTACLLRYVGSKQEENTRRVHAPTRFSKGRSSMSVLKRGNQEPGVSLVQRDEAMALLYRWLKQHSRTNLWQGKFLEVKKPKGGPKFPGLDKPIRTLLNDMDVAQKQCSATGRHLSLIFNHIVIDSTKLIF</sequence>
<dbReference type="AlphaFoldDB" id="A0AAD8H8P1"/>
<keyword evidence="2" id="KW-1185">Reference proteome</keyword>
<dbReference type="EMBL" id="JAUIZM010000010">
    <property type="protein sequence ID" value="KAK1362078.1"/>
    <property type="molecule type" value="Genomic_DNA"/>
</dbReference>
<reference evidence="1" key="2">
    <citation type="submission" date="2023-05" db="EMBL/GenBank/DDBJ databases">
        <authorList>
            <person name="Schelkunov M.I."/>
        </authorList>
    </citation>
    <scope>NUCLEOTIDE SEQUENCE</scope>
    <source>
        <strain evidence="1">Hsosn_3</strain>
        <tissue evidence="1">Leaf</tissue>
    </source>
</reference>
<evidence type="ECO:0000313" key="2">
    <source>
        <dbReference type="Proteomes" id="UP001237642"/>
    </source>
</evidence>
<comment type="caution">
    <text evidence="1">The sequence shown here is derived from an EMBL/GenBank/DDBJ whole genome shotgun (WGS) entry which is preliminary data.</text>
</comment>
<proteinExistence type="predicted"/>
<protein>
    <submittedName>
        <fullName evidence="1">Uncharacterized protein</fullName>
    </submittedName>
</protein>
<gene>
    <name evidence="1" type="ORF">POM88_046552</name>
</gene>
<accession>A0AAD8H8P1</accession>
<name>A0AAD8H8P1_9APIA</name>
<organism evidence="1 2">
    <name type="scientific">Heracleum sosnowskyi</name>
    <dbReference type="NCBI Taxonomy" id="360622"/>
    <lineage>
        <taxon>Eukaryota</taxon>
        <taxon>Viridiplantae</taxon>
        <taxon>Streptophyta</taxon>
        <taxon>Embryophyta</taxon>
        <taxon>Tracheophyta</taxon>
        <taxon>Spermatophyta</taxon>
        <taxon>Magnoliopsida</taxon>
        <taxon>eudicotyledons</taxon>
        <taxon>Gunneridae</taxon>
        <taxon>Pentapetalae</taxon>
        <taxon>asterids</taxon>
        <taxon>campanulids</taxon>
        <taxon>Apiales</taxon>
        <taxon>Apiaceae</taxon>
        <taxon>Apioideae</taxon>
        <taxon>apioid superclade</taxon>
        <taxon>Tordylieae</taxon>
        <taxon>Tordyliinae</taxon>
        <taxon>Heracleum</taxon>
    </lineage>
</organism>
<dbReference type="Proteomes" id="UP001237642">
    <property type="component" value="Unassembled WGS sequence"/>
</dbReference>
<reference evidence="1" key="1">
    <citation type="submission" date="2023-02" db="EMBL/GenBank/DDBJ databases">
        <title>Genome of toxic invasive species Heracleum sosnowskyi carries increased number of genes despite the absence of recent whole-genome duplications.</title>
        <authorList>
            <person name="Schelkunov M."/>
            <person name="Shtratnikova V."/>
            <person name="Makarenko M."/>
            <person name="Klepikova A."/>
            <person name="Omelchenko D."/>
            <person name="Novikova G."/>
            <person name="Obukhova E."/>
            <person name="Bogdanov V."/>
            <person name="Penin A."/>
            <person name="Logacheva M."/>
        </authorList>
    </citation>
    <scope>NUCLEOTIDE SEQUENCE</scope>
    <source>
        <strain evidence="1">Hsosn_3</strain>
        <tissue evidence="1">Leaf</tissue>
    </source>
</reference>
<evidence type="ECO:0000313" key="1">
    <source>
        <dbReference type="EMBL" id="KAK1362078.1"/>
    </source>
</evidence>